<dbReference type="CDD" id="cd01741">
    <property type="entry name" value="GATase1_1"/>
    <property type="match status" value="1"/>
</dbReference>
<name>A0AAN0RKX6_9RHOB</name>
<keyword evidence="2" id="KW-0315">Glutamine amidotransferase</keyword>
<dbReference type="InterPro" id="IPR044992">
    <property type="entry name" value="ChyE-like"/>
</dbReference>
<accession>A0AAN0RKX6</accession>
<dbReference type="KEGG" id="ptp:RCA23_c26310"/>
<evidence type="ECO:0000259" key="1">
    <source>
        <dbReference type="Pfam" id="PF00117"/>
    </source>
</evidence>
<dbReference type="InterPro" id="IPR017926">
    <property type="entry name" value="GATASE"/>
</dbReference>
<reference evidence="2 3" key="1">
    <citation type="journal article" date="2014" name="ISME J.">
        <title>Adaptation of an abundant Roseobacter RCA organism to pelagic systems revealed by genomic and transcriptomic analyses.</title>
        <authorList>
            <person name="Voget S."/>
            <person name="Wemheuer B."/>
            <person name="Brinkhoff T."/>
            <person name="Vollmers J."/>
            <person name="Dietrich S."/>
            <person name="Giebel H.A."/>
            <person name="Beardsley C."/>
            <person name="Sardemann C."/>
            <person name="Bakenhus I."/>
            <person name="Billerbeck S."/>
            <person name="Daniel R."/>
            <person name="Simon M."/>
        </authorList>
    </citation>
    <scope>NUCLEOTIDE SEQUENCE [LARGE SCALE GENOMIC DNA]</scope>
    <source>
        <strain evidence="2 3">RCA23</strain>
    </source>
</reference>
<protein>
    <submittedName>
        <fullName evidence="2">Glutamine amidotransferase class-I</fullName>
    </submittedName>
</protein>
<organism evidence="2 3">
    <name type="scientific">Planktomarina temperata RCA23</name>
    <dbReference type="NCBI Taxonomy" id="666509"/>
    <lineage>
        <taxon>Bacteria</taxon>
        <taxon>Pseudomonadati</taxon>
        <taxon>Pseudomonadota</taxon>
        <taxon>Alphaproteobacteria</taxon>
        <taxon>Rhodobacterales</taxon>
        <taxon>Paracoccaceae</taxon>
        <taxon>Planktomarina</taxon>
    </lineage>
</organism>
<dbReference type="AlphaFoldDB" id="A0AAN0RKX6"/>
<dbReference type="PANTHER" id="PTHR42695:SF5">
    <property type="entry name" value="GLUTAMINE AMIDOTRANSFERASE YLR126C-RELATED"/>
    <property type="match status" value="1"/>
</dbReference>
<dbReference type="InterPro" id="IPR029062">
    <property type="entry name" value="Class_I_gatase-like"/>
</dbReference>
<dbReference type="PROSITE" id="PS51273">
    <property type="entry name" value="GATASE_TYPE_1"/>
    <property type="match status" value="1"/>
</dbReference>
<dbReference type="PANTHER" id="PTHR42695">
    <property type="entry name" value="GLUTAMINE AMIDOTRANSFERASE YLR126C-RELATED"/>
    <property type="match status" value="1"/>
</dbReference>
<gene>
    <name evidence="2" type="ORF">RCA23_c26310</name>
</gene>
<dbReference type="Pfam" id="PF00117">
    <property type="entry name" value="GATase"/>
    <property type="match status" value="1"/>
</dbReference>
<dbReference type="Gene3D" id="3.40.50.880">
    <property type="match status" value="1"/>
</dbReference>
<dbReference type="GO" id="GO:0005829">
    <property type="term" value="C:cytosol"/>
    <property type="evidence" value="ECO:0007669"/>
    <property type="project" value="TreeGrafter"/>
</dbReference>
<keyword evidence="3" id="KW-1185">Reference proteome</keyword>
<sequence>MRRIKLGILQTNHDKSVEVGDAFPDDAHRFRDLFDLQDERFTYRIYMTIGGEVPQDLDEQDAYMITGSPLSVLDQHVFTDALLDFIRRCDATQKPLLGACFGHQAIALALGGTVERSNQGYNVGVEETRFHETKDWMEPPRDSLQLYVFHEDQVTRLPEGCTLLGSSENCNIASFAKGDHIITTQAHPEFTYDFMACLLRFTEGKMPTATTKMAWDSLALDQDGSVFGSWATNFFRKALGDAR</sequence>
<proteinExistence type="predicted"/>
<dbReference type="RefSeq" id="WP_052377194.1">
    <property type="nucleotide sequence ID" value="NZ_CP003984.1"/>
</dbReference>
<dbReference type="Proteomes" id="UP000028680">
    <property type="component" value="Chromosome"/>
</dbReference>
<evidence type="ECO:0000313" key="3">
    <source>
        <dbReference type="Proteomes" id="UP000028680"/>
    </source>
</evidence>
<evidence type="ECO:0000313" key="2">
    <source>
        <dbReference type="EMBL" id="AII88148.1"/>
    </source>
</evidence>
<feature type="domain" description="Glutamine amidotransferase" evidence="1">
    <location>
        <begin position="58"/>
        <end position="191"/>
    </location>
</feature>
<dbReference type="SUPFAM" id="SSF52317">
    <property type="entry name" value="Class I glutamine amidotransferase-like"/>
    <property type="match status" value="1"/>
</dbReference>
<dbReference type="EMBL" id="CP003984">
    <property type="protein sequence ID" value="AII88148.1"/>
    <property type="molecule type" value="Genomic_DNA"/>
</dbReference>